<keyword evidence="1" id="KW-1015">Disulfide bond</keyword>
<feature type="signal peptide" evidence="5">
    <location>
        <begin position="1"/>
        <end position="18"/>
    </location>
</feature>
<feature type="chain" id="PRO_5002748902" evidence="5">
    <location>
        <begin position="19"/>
        <end position="299"/>
    </location>
</feature>
<comment type="catalytic activity">
    <reaction evidence="4">
        <text>a monoacylglycerol + H2O = glycerol + a fatty acid + H(+)</text>
        <dbReference type="Rhea" id="RHEA:15245"/>
        <dbReference type="ChEBI" id="CHEBI:15377"/>
        <dbReference type="ChEBI" id="CHEBI:15378"/>
        <dbReference type="ChEBI" id="CHEBI:17408"/>
        <dbReference type="ChEBI" id="CHEBI:17754"/>
        <dbReference type="ChEBI" id="CHEBI:28868"/>
    </reaction>
</comment>
<dbReference type="InterPro" id="IPR002921">
    <property type="entry name" value="Fungal_lipase-type"/>
</dbReference>
<dbReference type="GeneID" id="6071028"/>
<dbReference type="OrthoDB" id="426718at2759"/>
<dbReference type="Gene3D" id="3.40.50.1820">
    <property type="entry name" value="alpha/beta hydrolase"/>
    <property type="match status" value="1"/>
</dbReference>
<name>B0CTA2_LACBS</name>
<keyword evidence="5" id="KW-0732">Signal</keyword>
<dbReference type="GO" id="GO:0006629">
    <property type="term" value="P:lipid metabolic process"/>
    <property type="evidence" value="ECO:0007669"/>
    <property type="project" value="InterPro"/>
</dbReference>
<evidence type="ECO:0000256" key="2">
    <source>
        <dbReference type="ARBA" id="ARBA00043996"/>
    </source>
</evidence>
<dbReference type="HOGENOM" id="CLU_032957_9_1_1"/>
<dbReference type="InterPro" id="IPR051218">
    <property type="entry name" value="Sec_MonoDiacylglyc_Lipase"/>
</dbReference>
<protein>
    <submittedName>
        <fullName evidence="7">Predicted protein</fullName>
    </submittedName>
</protein>
<dbReference type="SUPFAM" id="SSF53474">
    <property type="entry name" value="alpha/beta-Hydrolases"/>
    <property type="match status" value="1"/>
</dbReference>
<dbReference type="PANTHER" id="PTHR45856:SF25">
    <property type="entry name" value="FUNGAL LIPASE-LIKE DOMAIN-CONTAINING PROTEIN"/>
    <property type="match status" value="1"/>
</dbReference>
<dbReference type="EMBL" id="DS547092">
    <property type="protein sequence ID" value="EDR14460.1"/>
    <property type="molecule type" value="Genomic_DNA"/>
</dbReference>
<dbReference type="Pfam" id="PF01764">
    <property type="entry name" value="Lipase_3"/>
    <property type="match status" value="1"/>
</dbReference>
<reference evidence="7 8" key="1">
    <citation type="journal article" date="2008" name="Nature">
        <title>The genome of Laccaria bicolor provides insights into mycorrhizal symbiosis.</title>
        <authorList>
            <person name="Martin F."/>
            <person name="Aerts A."/>
            <person name="Ahren D."/>
            <person name="Brun A."/>
            <person name="Danchin E.G.J."/>
            <person name="Duchaussoy F."/>
            <person name="Gibon J."/>
            <person name="Kohler A."/>
            <person name="Lindquist E."/>
            <person name="Pereda V."/>
            <person name="Salamov A."/>
            <person name="Shapiro H.J."/>
            <person name="Wuyts J."/>
            <person name="Blaudez D."/>
            <person name="Buee M."/>
            <person name="Brokstein P."/>
            <person name="Canbaeck B."/>
            <person name="Cohen D."/>
            <person name="Courty P.E."/>
            <person name="Coutinho P.M."/>
            <person name="Delaruelle C."/>
            <person name="Detter J.C."/>
            <person name="Deveau A."/>
            <person name="DiFazio S."/>
            <person name="Duplessis S."/>
            <person name="Fraissinet-Tachet L."/>
            <person name="Lucic E."/>
            <person name="Frey-Klett P."/>
            <person name="Fourrey C."/>
            <person name="Feussner I."/>
            <person name="Gay G."/>
            <person name="Grimwood J."/>
            <person name="Hoegger P.J."/>
            <person name="Jain P."/>
            <person name="Kilaru S."/>
            <person name="Labbe J."/>
            <person name="Lin Y.C."/>
            <person name="Legue V."/>
            <person name="Le Tacon F."/>
            <person name="Marmeisse R."/>
            <person name="Melayah D."/>
            <person name="Montanini B."/>
            <person name="Muratet M."/>
            <person name="Nehls U."/>
            <person name="Niculita-Hirzel H."/>
            <person name="Oudot-Le Secq M.P."/>
            <person name="Peter M."/>
            <person name="Quesneville H."/>
            <person name="Rajashekar B."/>
            <person name="Reich M."/>
            <person name="Rouhier N."/>
            <person name="Schmutz J."/>
            <person name="Yin T."/>
            <person name="Chalot M."/>
            <person name="Henrissat B."/>
            <person name="Kuees U."/>
            <person name="Lucas S."/>
            <person name="Van de Peer Y."/>
            <person name="Podila G.K."/>
            <person name="Polle A."/>
            <person name="Pukkila P.J."/>
            <person name="Richardson P.M."/>
            <person name="Rouze P."/>
            <person name="Sanders I.R."/>
            <person name="Stajich J.E."/>
            <person name="Tunlid A."/>
            <person name="Tuskan G."/>
            <person name="Grigoriev I.V."/>
        </authorList>
    </citation>
    <scope>NUCLEOTIDE SEQUENCE [LARGE SCALE GENOMIC DNA]</scope>
    <source>
        <strain evidence="8">S238N-H82 / ATCC MYA-4686</strain>
    </source>
</reference>
<gene>
    <name evidence="7" type="ORF">LACBIDRAFT_305031</name>
</gene>
<evidence type="ECO:0000256" key="3">
    <source>
        <dbReference type="ARBA" id="ARBA00047591"/>
    </source>
</evidence>
<evidence type="ECO:0000256" key="5">
    <source>
        <dbReference type="SAM" id="SignalP"/>
    </source>
</evidence>
<proteinExistence type="inferred from homology"/>
<dbReference type="RefSeq" id="XP_001875019.1">
    <property type="nucleotide sequence ID" value="XM_001874984.1"/>
</dbReference>
<dbReference type="Proteomes" id="UP000001194">
    <property type="component" value="Unassembled WGS sequence"/>
</dbReference>
<feature type="domain" description="Fungal lipase-type" evidence="6">
    <location>
        <begin position="99"/>
        <end position="239"/>
    </location>
</feature>
<evidence type="ECO:0000313" key="7">
    <source>
        <dbReference type="EMBL" id="EDR14460.1"/>
    </source>
</evidence>
<comment type="similarity">
    <text evidence="2">Belongs to the AB hydrolase superfamily. Lipase family. Class 3 subfamily.</text>
</comment>
<dbReference type="CDD" id="cd00519">
    <property type="entry name" value="Lipase_3"/>
    <property type="match status" value="1"/>
</dbReference>
<evidence type="ECO:0000313" key="8">
    <source>
        <dbReference type="Proteomes" id="UP000001194"/>
    </source>
</evidence>
<organism evidence="8">
    <name type="scientific">Laccaria bicolor (strain S238N-H82 / ATCC MYA-4686)</name>
    <name type="common">Bicoloured deceiver</name>
    <name type="synonym">Laccaria laccata var. bicolor</name>
    <dbReference type="NCBI Taxonomy" id="486041"/>
    <lineage>
        <taxon>Eukaryota</taxon>
        <taxon>Fungi</taxon>
        <taxon>Dikarya</taxon>
        <taxon>Basidiomycota</taxon>
        <taxon>Agaricomycotina</taxon>
        <taxon>Agaricomycetes</taxon>
        <taxon>Agaricomycetidae</taxon>
        <taxon>Agaricales</taxon>
        <taxon>Agaricineae</taxon>
        <taxon>Hydnangiaceae</taxon>
        <taxon>Laccaria</taxon>
    </lineage>
</organism>
<evidence type="ECO:0000256" key="4">
    <source>
        <dbReference type="ARBA" id="ARBA00048461"/>
    </source>
</evidence>
<comment type="catalytic activity">
    <reaction evidence="3">
        <text>a diacylglycerol + H2O = a monoacylglycerol + a fatty acid + H(+)</text>
        <dbReference type="Rhea" id="RHEA:32731"/>
        <dbReference type="ChEBI" id="CHEBI:15377"/>
        <dbReference type="ChEBI" id="CHEBI:15378"/>
        <dbReference type="ChEBI" id="CHEBI:17408"/>
        <dbReference type="ChEBI" id="CHEBI:18035"/>
        <dbReference type="ChEBI" id="CHEBI:28868"/>
    </reaction>
</comment>
<dbReference type="PANTHER" id="PTHR45856">
    <property type="entry name" value="ALPHA/BETA-HYDROLASES SUPERFAMILY PROTEIN"/>
    <property type="match status" value="1"/>
</dbReference>
<dbReference type="AlphaFoldDB" id="B0CTA2"/>
<evidence type="ECO:0000256" key="1">
    <source>
        <dbReference type="ARBA" id="ARBA00023157"/>
    </source>
</evidence>
<dbReference type="InParanoid" id="B0CTA2"/>
<accession>B0CTA2</accession>
<dbReference type="InterPro" id="IPR029058">
    <property type="entry name" value="AB_hydrolase_fold"/>
</dbReference>
<dbReference type="KEGG" id="lbc:LACBIDRAFT_305031"/>
<evidence type="ECO:0000259" key="6">
    <source>
        <dbReference type="Pfam" id="PF01764"/>
    </source>
</evidence>
<sequence>MFFASIPLFLLFASVAIAVPILEGRQAAVSALSTADIASYKPYTYYAAAAHCPPASTIAWNCGASCSANAEFKPIASGGDGALTQYWFVGYDPNLKSVVVAYQGSDFSKFFPLITDAKFILKPLDSKLFPGISSSIKAHDGFGDAQKRSATAVLAAVKTAMSKYATTKVTVVGHSLGGSIALVSTAYLSLNLPSSTSLQAVTYGSSRVGNQAFVDFINPRANLTRIDNKNDVVPILPGRFLGYAHTNGEVHITNSNGWMSCPGQDNTNSKCTIGYVPNIFAGNAGDHNGPYDGVYTTCF</sequence>
<keyword evidence="8" id="KW-1185">Reference proteome</keyword>